<reference evidence="9 10" key="1">
    <citation type="journal article" date="2019" name="Nat. Microbiol.">
        <title>Wide diversity of methane and short-chain alkane metabolisms in uncultured archaea.</title>
        <authorList>
            <person name="Borrel G."/>
            <person name="Adam P.S."/>
            <person name="McKay L.J."/>
            <person name="Chen L.X."/>
            <person name="Sierra-Garcia I.N."/>
            <person name="Sieber C.M."/>
            <person name="Letourneur Q."/>
            <person name="Ghozlane A."/>
            <person name="Andersen G.L."/>
            <person name="Li W.J."/>
            <person name="Hallam S.J."/>
            <person name="Muyzer G."/>
            <person name="de Oliveira V.M."/>
            <person name="Inskeep W.P."/>
            <person name="Banfield J.F."/>
            <person name="Gribaldo S."/>
        </authorList>
    </citation>
    <scope>NUCLEOTIDE SEQUENCE [LARGE SCALE GENOMIC DNA]</scope>
    <source>
        <strain evidence="9">NM1b</strain>
    </source>
</reference>
<dbReference type="GO" id="GO:0005737">
    <property type="term" value="C:cytoplasm"/>
    <property type="evidence" value="ECO:0007669"/>
    <property type="project" value="UniProtKB-SubCell"/>
</dbReference>
<dbReference type="GO" id="GO:0006437">
    <property type="term" value="P:tyrosyl-tRNA aminoacylation"/>
    <property type="evidence" value="ECO:0007669"/>
    <property type="project" value="UniProtKB-UniRule"/>
</dbReference>
<sequence length="313" mass="36080">MDKIDLLKRNVVEIVKEEELIQLLEEKKTPTVYTGYEPSGKIHLGHLLTINKLIDFKDAGFKVIVLLADLNAYLNEKGSLDEIEEIAKMNKRYFEAFGLKAEYVFGSDFQLDPEYTKNVLRLSRNTTLKRARRSMDEVGRNMESPRVSQMIYPLMQVMDIAELGVDVAMGGTDQRKIHMLAREESESLGFKKPICVHMPIIVGLDGEKMSSSKNNFIAMDDSSEDIYRKITSSFCPPREIEGNPIIHLCRYHIFQRYERLSIERAEKYGGNLEYSSCKRLEEDYLNGKIHPMDLKKNAARYVDEILSPIRQVI</sequence>
<evidence type="ECO:0000313" key="10">
    <source>
        <dbReference type="Proteomes" id="UP000320766"/>
    </source>
</evidence>
<dbReference type="InterPro" id="IPR023617">
    <property type="entry name" value="Tyr-tRNA-ligase_arc/euk-type"/>
</dbReference>
<dbReference type="PRINTS" id="PR01040">
    <property type="entry name" value="TRNASYNTHTYR"/>
</dbReference>
<protein>
    <recommendedName>
        <fullName evidence="8">Tyrosine--tRNA ligase</fullName>
        <ecNumber evidence="8">6.1.1.1</ecNumber>
    </recommendedName>
    <alternativeName>
        <fullName evidence="8">Tyrosyl-tRNA synthetase</fullName>
        <shortName evidence="8">TyrRS</shortName>
    </alternativeName>
</protein>
<keyword evidence="6 8" id="KW-0030">Aminoacyl-tRNA synthetase</keyword>
<evidence type="ECO:0000256" key="1">
    <source>
        <dbReference type="ARBA" id="ARBA00022490"/>
    </source>
</evidence>
<evidence type="ECO:0000256" key="7">
    <source>
        <dbReference type="ARBA" id="ARBA00048248"/>
    </source>
</evidence>
<dbReference type="GO" id="GO:0004831">
    <property type="term" value="F:tyrosine-tRNA ligase activity"/>
    <property type="evidence" value="ECO:0007669"/>
    <property type="project" value="UniProtKB-UniRule"/>
</dbReference>
<accession>A0A520KVF8</accession>
<dbReference type="Gene3D" id="3.40.50.620">
    <property type="entry name" value="HUPs"/>
    <property type="match status" value="1"/>
</dbReference>
<feature type="short sequence motif" description="'HIGH' region" evidence="8">
    <location>
        <begin position="38"/>
        <end position="46"/>
    </location>
</feature>
<dbReference type="EC" id="6.1.1.1" evidence="8"/>
<comment type="similarity">
    <text evidence="8">Belongs to the class-I aminoacyl-tRNA synthetase family. TyrS type 3 subfamily.</text>
</comment>
<dbReference type="PANTHER" id="PTHR46264:SF4">
    <property type="entry name" value="TYROSINE--TRNA LIGASE, CYTOPLASMIC"/>
    <property type="match status" value="1"/>
</dbReference>
<evidence type="ECO:0000256" key="8">
    <source>
        <dbReference type="HAMAP-Rule" id="MF_02008"/>
    </source>
</evidence>
<dbReference type="InterPro" id="IPR002307">
    <property type="entry name" value="Tyr-tRNA-ligase"/>
</dbReference>
<dbReference type="PANTHER" id="PTHR46264">
    <property type="entry name" value="TYROSINE-TRNA LIGASE"/>
    <property type="match status" value="1"/>
</dbReference>
<gene>
    <name evidence="8" type="primary">tyrS</name>
    <name evidence="9" type="ORF">EF807_06855</name>
</gene>
<comment type="caution">
    <text evidence="9">The sequence shown here is derived from an EMBL/GenBank/DDBJ whole genome shotgun (WGS) entry which is preliminary data.</text>
</comment>
<dbReference type="InterPro" id="IPR050489">
    <property type="entry name" value="Tyr-tRNA_synthase"/>
</dbReference>
<dbReference type="NCBIfam" id="NF006330">
    <property type="entry name" value="PRK08560.1"/>
    <property type="match status" value="1"/>
</dbReference>
<feature type="binding site" evidence="8">
    <location>
        <position position="174"/>
    </location>
    <ligand>
        <name>L-tyrosine</name>
        <dbReference type="ChEBI" id="CHEBI:58315"/>
    </ligand>
</feature>
<evidence type="ECO:0000313" key="9">
    <source>
        <dbReference type="EMBL" id="RZN67901.1"/>
    </source>
</evidence>
<feature type="binding site" evidence="8">
    <location>
        <position position="211"/>
    </location>
    <ligand>
        <name>ATP</name>
        <dbReference type="ChEBI" id="CHEBI:30616"/>
    </ligand>
</feature>
<dbReference type="NCBIfam" id="TIGR00234">
    <property type="entry name" value="tyrS"/>
    <property type="match status" value="1"/>
</dbReference>
<keyword evidence="1 8" id="KW-0963">Cytoplasm</keyword>
<evidence type="ECO:0000256" key="6">
    <source>
        <dbReference type="ARBA" id="ARBA00023146"/>
    </source>
</evidence>
<feature type="binding site" evidence="8">
    <location>
        <position position="156"/>
    </location>
    <ligand>
        <name>L-tyrosine</name>
        <dbReference type="ChEBI" id="CHEBI:58315"/>
    </ligand>
</feature>
<dbReference type="InterPro" id="IPR023684">
    <property type="entry name" value="Tyr-tRNA-ligase_3"/>
</dbReference>
<evidence type="ECO:0000256" key="2">
    <source>
        <dbReference type="ARBA" id="ARBA00022598"/>
    </source>
</evidence>
<keyword evidence="2 8" id="KW-0436">Ligase</keyword>
<dbReference type="Gene3D" id="1.10.240.10">
    <property type="entry name" value="Tyrosyl-Transfer RNA Synthetase"/>
    <property type="match status" value="1"/>
</dbReference>
<dbReference type="PROSITE" id="PS00178">
    <property type="entry name" value="AA_TRNA_LIGASE_I"/>
    <property type="match status" value="1"/>
</dbReference>
<comment type="subcellular location">
    <subcellularLocation>
        <location evidence="8">Cytoplasm</location>
    </subcellularLocation>
</comment>
<comment type="function">
    <text evidence="8">Catalyzes the attachment of tyrosine to tRNA(Tyr) in a two-step reaction: tyrosine is first activated by ATP to form Tyr-AMP and then transferred to the acceptor end of tRNA(Tyr).</text>
</comment>
<feature type="binding site" evidence="8">
    <location>
        <position position="152"/>
    </location>
    <ligand>
        <name>L-tyrosine</name>
        <dbReference type="ChEBI" id="CHEBI:58315"/>
    </ligand>
</feature>
<feature type="short sequence motif" description="'KMSKS' region" evidence="8">
    <location>
        <begin position="208"/>
        <end position="212"/>
    </location>
</feature>
<dbReference type="HAMAP" id="MF_02008">
    <property type="entry name" value="Tyr_tRNA_synth_type3"/>
    <property type="match status" value="1"/>
</dbReference>
<evidence type="ECO:0000256" key="4">
    <source>
        <dbReference type="ARBA" id="ARBA00022840"/>
    </source>
</evidence>
<dbReference type="Proteomes" id="UP000320766">
    <property type="component" value="Unassembled WGS sequence"/>
</dbReference>
<dbReference type="CDD" id="cd00805">
    <property type="entry name" value="TyrRS_core"/>
    <property type="match status" value="1"/>
</dbReference>
<organism evidence="9 10">
    <name type="scientific">Candidatus Methanolliviera hydrocarbonicum</name>
    <dbReference type="NCBI Taxonomy" id="2491085"/>
    <lineage>
        <taxon>Archaea</taxon>
        <taxon>Methanobacteriati</taxon>
        <taxon>Methanobacteriota</taxon>
        <taxon>Candidatus Methanoliparia</taxon>
        <taxon>Candidatus Methanoliparales</taxon>
        <taxon>Candidatus Methanollivieraceae</taxon>
        <taxon>Candidatus Methanolliviera</taxon>
    </lineage>
</organism>
<evidence type="ECO:0000256" key="5">
    <source>
        <dbReference type="ARBA" id="ARBA00022917"/>
    </source>
</evidence>
<dbReference type="GO" id="GO:0005524">
    <property type="term" value="F:ATP binding"/>
    <property type="evidence" value="ECO:0007669"/>
    <property type="project" value="UniProtKB-UniRule"/>
</dbReference>
<feature type="binding site" evidence="8">
    <location>
        <position position="33"/>
    </location>
    <ligand>
        <name>L-tyrosine</name>
        <dbReference type="ChEBI" id="CHEBI:58315"/>
    </ligand>
</feature>
<proteinExistence type="inferred from homology"/>
<feature type="binding site" evidence="8">
    <location>
        <position position="159"/>
    </location>
    <ligand>
        <name>L-tyrosine</name>
        <dbReference type="ChEBI" id="CHEBI:58315"/>
    </ligand>
</feature>
<comment type="catalytic activity">
    <reaction evidence="7 8">
        <text>tRNA(Tyr) + L-tyrosine + ATP = L-tyrosyl-tRNA(Tyr) + AMP + diphosphate + H(+)</text>
        <dbReference type="Rhea" id="RHEA:10220"/>
        <dbReference type="Rhea" id="RHEA-COMP:9706"/>
        <dbReference type="Rhea" id="RHEA-COMP:9707"/>
        <dbReference type="ChEBI" id="CHEBI:15378"/>
        <dbReference type="ChEBI" id="CHEBI:30616"/>
        <dbReference type="ChEBI" id="CHEBI:33019"/>
        <dbReference type="ChEBI" id="CHEBI:58315"/>
        <dbReference type="ChEBI" id="CHEBI:78442"/>
        <dbReference type="ChEBI" id="CHEBI:78536"/>
        <dbReference type="ChEBI" id="CHEBI:456215"/>
        <dbReference type="EC" id="6.1.1.1"/>
    </reaction>
</comment>
<dbReference type="InterPro" id="IPR001412">
    <property type="entry name" value="aa-tRNA-synth_I_CS"/>
</dbReference>
<dbReference type="SUPFAM" id="SSF52374">
    <property type="entry name" value="Nucleotidylyl transferase"/>
    <property type="match status" value="1"/>
</dbReference>
<dbReference type="Pfam" id="PF00579">
    <property type="entry name" value="tRNA-synt_1b"/>
    <property type="match status" value="1"/>
</dbReference>
<dbReference type="PIRSF" id="PIRSF006588">
    <property type="entry name" value="TyrRS_arch_euk"/>
    <property type="match status" value="1"/>
</dbReference>
<comment type="subunit">
    <text evidence="8">Homodimer.</text>
</comment>
<keyword evidence="3 8" id="KW-0547">Nucleotide-binding</keyword>
<dbReference type="InterPro" id="IPR014729">
    <property type="entry name" value="Rossmann-like_a/b/a_fold"/>
</dbReference>
<keyword evidence="4 8" id="KW-0067">ATP-binding</keyword>
<evidence type="ECO:0000256" key="3">
    <source>
        <dbReference type="ARBA" id="ARBA00022741"/>
    </source>
</evidence>
<dbReference type="EMBL" id="RXIL01000123">
    <property type="protein sequence ID" value="RZN67901.1"/>
    <property type="molecule type" value="Genomic_DNA"/>
</dbReference>
<name>A0A520KVF8_9EURY</name>
<dbReference type="InterPro" id="IPR002305">
    <property type="entry name" value="aa-tRNA-synth_Ic"/>
</dbReference>
<dbReference type="AlphaFoldDB" id="A0A520KVF8"/>
<keyword evidence="5 8" id="KW-0648">Protein biosynthesis</keyword>